<keyword evidence="1" id="KW-1133">Transmembrane helix</keyword>
<reference evidence="2" key="1">
    <citation type="journal article" date="2013" name="J. Plant Res.">
        <title>Effect of fungi and light on seed germination of three Opuntia species from semiarid lands of central Mexico.</title>
        <authorList>
            <person name="Delgado-Sanchez P."/>
            <person name="Jimenez-Bremont J.F."/>
            <person name="Guerrero-Gonzalez Mde L."/>
            <person name="Flores J."/>
        </authorList>
    </citation>
    <scope>NUCLEOTIDE SEQUENCE</scope>
    <source>
        <tissue evidence="2">Cladode</tissue>
    </source>
</reference>
<dbReference type="PANTHER" id="PTHR35761">
    <property type="entry name" value="ATR INTERACTING PROTEIN"/>
    <property type="match status" value="1"/>
</dbReference>
<dbReference type="GO" id="GO:0004722">
    <property type="term" value="F:protein serine/threonine phosphatase activity"/>
    <property type="evidence" value="ECO:0007669"/>
    <property type="project" value="UniProtKB-EC"/>
</dbReference>
<keyword evidence="2" id="KW-0378">Hydrolase</keyword>
<protein>
    <submittedName>
        <fullName evidence="2">Protein-serine/threonine phosphatase</fullName>
        <ecNumber evidence="2">3.1.3.16</ecNumber>
    </submittedName>
</protein>
<name>A0A7C9A9L6_OPUST</name>
<dbReference type="PANTHER" id="PTHR35761:SF1">
    <property type="entry name" value="PROTEIN SENSITIVE TO UV 2"/>
    <property type="match status" value="1"/>
</dbReference>
<organism evidence="2">
    <name type="scientific">Opuntia streptacantha</name>
    <name type="common">Prickly pear cactus</name>
    <name type="synonym">Opuntia cardona</name>
    <dbReference type="NCBI Taxonomy" id="393608"/>
    <lineage>
        <taxon>Eukaryota</taxon>
        <taxon>Viridiplantae</taxon>
        <taxon>Streptophyta</taxon>
        <taxon>Embryophyta</taxon>
        <taxon>Tracheophyta</taxon>
        <taxon>Spermatophyta</taxon>
        <taxon>Magnoliopsida</taxon>
        <taxon>eudicotyledons</taxon>
        <taxon>Gunneridae</taxon>
        <taxon>Pentapetalae</taxon>
        <taxon>Caryophyllales</taxon>
        <taxon>Cactineae</taxon>
        <taxon>Cactaceae</taxon>
        <taxon>Opuntioideae</taxon>
        <taxon>Opuntia</taxon>
    </lineage>
</organism>
<proteinExistence type="predicted"/>
<evidence type="ECO:0000313" key="2">
    <source>
        <dbReference type="EMBL" id="MBA4662938.1"/>
    </source>
</evidence>
<dbReference type="GO" id="GO:0006974">
    <property type="term" value="P:DNA damage response"/>
    <property type="evidence" value="ECO:0007669"/>
    <property type="project" value="InterPro"/>
</dbReference>
<dbReference type="EMBL" id="GISG01218888">
    <property type="protein sequence ID" value="MBA4662938.1"/>
    <property type="molecule type" value="Transcribed_RNA"/>
</dbReference>
<reference evidence="2" key="2">
    <citation type="submission" date="2020-07" db="EMBL/GenBank/DDBJ databases">
        <authorList>
            <person name="Vera ALvarez R."/>
            <person name="Arias-Moreno D.M."/>
            <person name="Jimenez-Jacinto V."/>
            <person name="Jimenez-Bremont J.F."/>
            <person name="Swaminathan K."/>
            <person name="Moose S.P."/>
            <person name="Guerrero-Gonzalez M.L."/>
            <person name="Marino-Ramirez L."/>
            <person name="Landsman D."/>
            <person name="Rodriguez-Kessler M."/>
            <person name="Delgado-Sanchez P."/>
        </authorList>
    </citation>
    <scope>NUCLEOTIDE SEQUENCE</scope>
    <source>
        <tissue evidence="2">Cladode</tissue>
    </source>
</reference>
<sequence length="413" mass="46581">MYTVCILLESTRYPNCTLCWHSSMVTWFMWMLWWRYCLICAVLKMSLHILHVAVDYLLSIDRRHPKRDNIKVERCHSESDAVHSRDSAARKRSGINDVIEADASISHYTTGCKHVGIPEHENKPLLCHVDWFHLFESIRQIAVRLTEEHARMEAVSIMNVILMTTDAYSDREKLGGTCVFEAVALLLRKEAGLFCRKEAVHLLFLLLNCPNILRTFCSSRVAEDHAESPDQGAKNSSLQVSCGILEGLAGCIVGCEHGVKELILCRSAIIVLAFLASSGKLGLEIFLFHKLSKRTNFLGLILQVLLSEADVDAFESCPAPELCKERTLLLREALILLNRLASQPAYSAAFSQALTSCRDMVSLAIEVANRLSKKSRRLLKSDSITRQMRESEVVDLARVFKKRVFSFLGESHS</sequence>
<dbReference type="AlphaFoldDB" id="A0A7C9A9L6"/>
<keyword evidence="1" id="KW-0472">Membrane</keyword>
<dbReference type="EC" id="3.1.3.16" evidence="2"/>
<evidence type="ECO:0000256" key="1">
    <source>
        <dbReference type="SAM" id="Phobius"/>
    </source>
</evidence>
<dbReference type="InterPro" id="IPR044952">
    <property type="entry name" value="SUV2"/>
</dbReference>
<feature type="transmembrane region" description="Helical" evidence="1">
    <location>
        <begin position="33"/>
        <end position="58"/>
    </location>
</feature>
<accession>A0A7C9A9L6</accession>
<keyword evidence="1" id="KW-0812">Transmembrane</keyword>